<sequence length="320" mass="35404">MFSPVDFVMVLGKKVKCRGSDTNVVLGCSLDIMYNFIDLVHKKTLDDLKAWLVPFIFDATPRWIEAGAPIEKKDLNVATRYSFRLISSTIMPSQNESILRHPKAARLGSIISRQKLNMGLLIKQEMSMMAKQRHTLLPFPVLITELCRRARAPRDKKTDVEVTPTSSTNIWCIDAKYLRDEAVRRRAAPVDTSPKVDVESLTTKTNLPLQTRGPSSTSGPSASEAPRSSAAPFPLDLLLTTTRDETRADDATAEFEAETDEEQLDVNYATVYADLADLEEAMVHSTVHAFLRDVSVVGSSKAKDAEILGSDSQTEGAVDM</sequence>
<reference evidence="3" key="2">
    <citation type="submission" date="2015-06" db="UniProtKB">
        <authorList>
            <consortium name="EnsemblPlants"/>
        </authorList>
    </citation>
    <scope>IDENTIFICATION</scope>
    <source>
        <strain evidence="3">DM1-3 516 R44</strain>
    </source>
</reference>
<evidence type="ECO:0000313" key="3">
    <source>
        <dbReference type="EnsemblPlants" id="PGSC0003DMT400094138"/>
    </source>
</evidence>
<dbReference type="PaxDb" id="4113-PGSC0003DMT400094138"/>
<name>M1DTH7_SOLTU</name>
<feature type="domain" description="Putative plant transposon protein" evidence="2">
    <location>
        <begin position="4"/>
        <end position="153"/>
    </location>
</feature>
<feature type="compositionally biased region" description="Low complexity" evidence="1">
    <location>
        <begin position="220"/>
        <end position="234"/>
    </location>
</feature>
<dbReference type="InterPro" id="IPR046796">
    <property type="entry name" value="Transposase_32_dom"/>
</dbReference>
<feature type="compositionally biased region" description="Polar residues" evidence="1">
    <location>
        <begin position="200"/>
        <end position="219"/>
    </location>
</feature>
<feature type="region of interest" description="Disordered" evidence="1">
    <location>
        <begin position="186"/>
        <end position="234"/>
    </location>
</feature>
<dbReference type="HOGENOM" id="CLU_029307_12_0_1"/>
<dbReference type="PANTHER" id="PTHR33180">
    <property type="entry name" value="PHOTOSYSTEM II CP43 REACTION CENTER PROTEIN"/>
    <property type="match status" value="1"/>
</dbReference>
<reference evidence="4" key="1">
    <citation type="journal article" date="2011" name="Nature">
        <title>Genome sequence and analysis of the tuber crop potato.</title>
        <authorList>
            <consortium name="The Potato Genome Sequencing Consortium"/>
        </authorList>
    </citation>
    <scope>NUCLEOTIDE SEQUENCE [LARGE SCALE GENOMIC DNA]</scope>
    <source>
        <strain evidence="4">cv. DM1-3 516 R44</strain>
    </source>
</reference>
<evidence type="ECO:0000259" key="2">
    <source>
        <dbReference type="Pfam" id="PF20167"/>
    </source>
</evidence>
<dbReference type="AlphaFoldDB" id="M1DTH7"/>
<dbReference type="Gramene" id="PGSC0003DMT400094138">
    <property type="protein sequence ID" value="PGSC0003DMT400094138"/>
    <property type="gene ID" value="PGSC0003DMG400043709"/>
</dbReference>
<proteinExistence type="predicted"/>
<dbReference type="InParanoid" id="M1DTH7"/>
<dbReference type="Proteomes" id="UP000011115">
    <property type="component" value="Unassembled WGS sequence"/>
</dbReference>
<dbReference type="PANTHER" id="PTHR33180:SF31">
    <property type="entry name" value="POLYPROTEIN PROTEIN"/>
    <property type="match status" value="1"/>
</dbReference>
<accession>M1DTH7</accession>
<evidence type="ECO:0000313" key="4">
    <source>
        <dbReference type="Proteomes" id="UP000011115"/>
    </source>
</evidence>
<dbReference type="GO" id="GO:0009579">
    <property type="term" value="C:thylakoid"/>
    <property type="evidence" value="ECO:0000318"/>
    <property type="project" value="GO_Central"/>
</dbReference>
<keyword evidence="4" id="KW-1185">Reference proteome</keyword>
<dbReference type="EnsemblPlants" id="PGSC0003DMT400094138">
    <property type="protein sequence ID" value="PGSC0003DMT400094138"/>
    <property type="gene ID" value="PGSC0003DMG400043709"/>
</dbReference>
<dbReference type="Pfam" id="PF20167">
    <property type="entry name" value="Transposase_32"/>
    <property type="match status" value="1"/>
</dbReference>
<dbReference type="GO" id="GO:0009523">
    <property type="term" value="C:photosystem II"/>
    <property type="evidence" value="ECO:0000318"/>
    <property type="project" value="GO_Central"/>
</dbReference>
<organism evidence="3 4">
    <name type="scientific">Solanum tuberosum</name>
    <name type="common">Potato</name>
    <dbReference type="NCBI Taxonomy" id="4113"/>
    <lineage>
        <taxon>Eukaryota</taxon>
        <taxon>Viridiplantae</taxon>
        <taxon>Streptophyta</taxon>
        <taxon>Embryophyta</taxon>
        <taxon>Tracheophyta</taxon>
        <taxon>Spermatophyta</taxon>
        <taxon>Magnoliopsida</taxon>
        <taxon>eudicotyledons</taxon>
        <taxon>Gunneridae</taxon>
        <taxon>Pentapetalae</taxon>
        <taxon>asterids</taxon>
        <taxon>lamiids</taxon>
        <taxon>Solanales</taxon>
        <taxon>Solanaceae</taxon>
        <taxon>Solanoideae</taxon>
        <taxon>Solaneae</taxon>
        <taxon>Solanum</taxon>
    </lineage>
</organism>
<evidence type="ECO:0000256" key="1">
    <source>
        <dbReference type="SAM" id="MobiDB-lite"/>
    </source>
</evidence>
<protein>
    <recommendedName>
        <fullName evidence="2">Putative plant transposon protein domain-containing protein</fullName>
    </recommendedName>
</protein>